<dbReference type="PANTHER" id="PTHR38785">
    <property type="entry name" value="HOMOLOG OF VIRK"/>
    <property type="match status" value="1"/>
</dbReference>
<dbReference type="InterPro" id="IPR007488">
    <property type="entry name" value="DUF535"/>
</dbReference>
<name>A0A1H6V9Q9_9FIRM</name>
<dbReference type="STRING" id="84035.SAMN05660742_102117"/>
<protein>
    <recommendedName>
        <fullName evidence="3">DUF535 domain-containing protein</fullName>
    </recommendedName>
</protein>
<organism evidence="1 2">
    <name type="scientific">Propionispira arboris</name>
    <dbReference type="NCBI Taxonomy" id="84035"/>
    <lineage>
        <taxon>Bacteria</taxon>
        <taxon>Bacillati</taxon>
        <taxon>Bacillota</taxon>
        <taxon>Negativicutes</taxon>
        <taxon>Selenomonadales</taxon>
        <taxon>Selenomonadaceae</taxon>
        <taxon>Propionispira</taxon>
    </lineage>
</organism>
<dbReference type="EMBL" id="FNZK01000002">
    <property type="protein sequence ID" value="SEI97005.1"/>
    <property type="molecule type" value="Genomic_DNA"/>
</dbReference>
<proteinExistence type="predicted"/>
<dbReference type="GO" id="GO:0006974">
    <property type="term" value="P:DNA damage response"/>
    <property type="evidence" value="ECO:0007669"/>
    <property type="project" value="TreeGrafter"/>
</dbReference>
<dbReference type="PANTHER" id="PTHR38785:SF1">
    <property type="entry name" value="HOMOLOG OF VIRK"/>
    <property type="match status" value="1"/>
</dbReference>
<evidence type="ECO:0000313" key="1">
    <source>
        <dbReference type="EMBL" id="SEI97005.1"/>
    </source>
</evidence>
<dbReference type="Proteomes" id="UP000199662">
    <property type="component" value="Unassembled WGS sequence"/>
</dbReference>
<dbReference type="RefSeq" id="WP_091828880.1">
    <property type="nucleotide sequence ID" value="NZ_FNZK01000002.1"/>
</dbReference>
<reference evidence="1 2" key="1">
    <citation type="submission" date="2016-10" db="EMBL/GenBank/DDBJ databases">
        <authorList>
            <person name="de Groot N.N."/>
        </authorList>
    </citation>
    <scope>NUCLEOTIDE SEQUENCE [LARGE SCALE GENOMIC DNA]</scope>
    <source>
        <strain evidence="1 2">DSM 2179</strain>
    </source>
</reference>
<dbReference type="Pfam" id="PF04393">
    <property type="entry name" value="DUF535"/>
    <property type="match status" value="1"/>
</dbReference>
<keyword evidence="2" id="KW-1185">Reference proteome</keyword>
<accession>A0A1H6V9Q9</accession>
<gene>
    <name evidence="1" type="ORF">SAMN05660742_102117</name>
</gene>
<evidence type="ECO:0008006" key="3">
    <source>
        <dbReference type="Google" id="ProtNLM"/>
    </source>
</evidence>
<sequence>MRRKDTDVLFYTNSFTKHYIRFICTIVTSKGQWGNGIRQYWRKFLFVVCSCVNYQTMVNFIEFLTAPQNKQIHIMVMNQTFILEQVTRAWLYYRASTEDRVKASIAHFTFFQRKLTPAAFEHIYNKNGITIWEQQFKDNLLTIKLDYGRFYRKEGLMAISLNLGTLRVYSISFWMDFDSNKQLALWIGSIQGSKGELDVIRSLTKCFYGYRPKNLMIHAVQSLTRALQIKNIFAVSNYGSYVNTRIRKNRKLKTSLDKFWMEIGGMVSTDARFFKLPIIEHRKQNEEIPAHKRNLYRKRFALLDNVDETIKDVMNKICH</sequence>
<evidence type="ECO:0000313" key="2">
    <source>
        <dbReference type="Proteomes" id="UP000199662"/>
    </source>
</evidence>
<dbReference type="AlphaFoldDB" id="A0A1H6V9Q9"/>